<evidence type="ECO:0000259" key="1">
    <source>
        <dbReference type="Pfam" id="PF13890"/>
    </source>
</evidence>
<dbReference type="EMBL" id="JASCZI010060625">
    <property type="protein sequence ID" value="MED6134720.1"/>
    <property type="molecule type" value="Genomic_DNA"/>
</dbReference>
<organism evidence="2 3">
    <name type="scientific">Stylosanthes scabra</name>
    <dbReference type="NCBI Taxonomy" id="79078"/>
    <lineage>
        <taxon>Eukaryota</taxon>
        <taxon>Viridiplantae</taxon>
        <taxon>Streptophyta</taxon>
        <taxon>Embryophyta</taxon>
        <taxon>Tracheophyta</taxon>
        <taxon>Spermatophyta</taxon>
        <taxon>Magnoliopsida</taxon>
        <taxon>eudicotyledons</taxon>
        <taxon>Gunneridae</taxon>
        <taxon>Pentapetalae</taxon>
        <taxon>rosids</taxon>
        <taxon>fabids</taxon>
        <taxon>Fabales</taxon>
        <taxon>Fabaceae</taxon>
        <taxon>Papilionoideae</taxon>
        <taxon>50 kb inversion clade</taxon>
        <taxon>dalbergioids sensu lato</taxon>
        <taxon>Dalbergieae</taxon>
        <taxon>Pterocarpus clade</taxon>
        <taxon>Stylosanthes</taxon>
    </lineage>
</organism>
<comment type="caution">
    <text evidence="2">The sequence shown here is derived from an EMBL/GenBank/DDBJ whole genome shotgun (WGS) entry which is preliminary data.</text>
</comment>
<evidence type="ECO:0000313" key="3">
    <source>
        <dbReference type="Proteomes" id="UP001341840"/>
    </source>
</evidence>
<protein>
    <recommendedName>
        <fullName evidence="1">Rab3GAP catalytic subunit conserved domain-containing protein</fullName>
    </recommendedName>
</protein>
<accession>A0ABU6SF66</accession>
<reference evidence="2 3" key="1">
    <citation type="journal article" date="2023" name="Plants (Basel)">
        <title>Bridging the Gap: Combining Genomics and Transcriptomics Approaches to Understand Stylosanthes scabra, an Orphan Legume from the Brazilian Caatinga.</title>
        <authorList>
            <person name="Ferreira-Neto J.R.C."/>
            <person name="da Silva M.D."/>
            <person name="Binneck E."/>
            <person name="de Melo N.F."/>
            <person name="da Silva R.H."/>
            <person name="de Melo A.L.T.M."/>
            <person name="Pandolfi V."/>
            <person name="Bustamante F.O."/>
            <person name="Brasileiro-Vidal A.C."/>
            <person name="Benko-Iseppon A.M."/>
        </authorList>
    </citation>
    <scope>NUCLEOTIDE SEQUENCE [LARGE SCALE GENOMIC DNA]</scope>
    <source>
        <tissue evidence="2">Leaves</tissue>
    </source>
</reference>
<dbReference type="PANTHER" id="PTHR21422">
    <property type="entry name" value="RAB3 GTPASE-ACTIVATING PROTEIN CATALYTIC SUBUNIT"/>
    <property type="match status" value="1"/>
</dbReference>
<keyword evidence="3" id="KW-1185">Reference proteome</keyword>
<proteinExistence type="predicted"/>
<name>A0ABU6SF66_9FABA</name>
<dbReference type="InterPro" id="IPR045700">
    <property type="entry name" value="Rab3GAP1"/>
</dbReference>
<feature type="domain" description="Rab3GAP catalytic subunit conserved" evidence="1">
    <location>
        <begin position="19"/>
        <end position="60"/>
    </location>
</feature>
<sequence length="145" mass="16497">MAACVLFISDRKTSLNSITLLMTGNLWRELWEASKPVPAVKQAPLFDEELAVEGILNAFEKMHTSEFFRQLFVSLIGLGIANAEPMLSSNGDFSKLFYECKEYIVSICQSSKLNEHIDDIVQLYLSQEYTGGIPCRCIKQWKQCY</sequence>
<dbReference type="Proteomes" id="UP001341840">
    <property type="component" value="Unassembled WGS sequence"/>
</dbReference>
<dbReference type="Pfam" id="PF13890">
    <property type="entry name" value="Rab3-GTPase_cat"/>
    <property type="match status" value="1"/>
</dbReference>
<evidence type="ECO:0000313" key="2">
    <source>
        <dbReference type="EMBL" id="MED6134720.1"/>
    </source>
</evidence>
<dbReference type="PANTHER" id="PTHR21422:SF10">
    <property type="entry name" value="RAB3 GTPASE-ACTIVATING PROTEIN CATALYTIC SUBUNIT"/>
    <property type="match status" value="1"/>
</dbReference>
<dbReference type="InterPro" id="IPR026147">
    <property type="entry name" value="Rab3GAP1_conserved"/>
</dbReference>
<gene>
    <name evidence="2" type="ORF">PIB30_117418</name>
</gene>